<evidence type="ECO:0000313" key="9">
    <source>
        <dbReference type="EMBL" id="QDT40856.1"/>
    </source>
</evidence>
<dbReference type="GO" id="GO:0044780">
    <property type="term" value="P:bacterial-type flagellum assembly"/>
    <property type="evidence" value="ECO:0007669"/>
    <property type="project" value="InterPro"/>
</dbReference>
<evidence type="ECO:0000259" key="8">
    <source>
        <dbReference type="Pfam" id="PF22638"/>
    </source>
</evidence>
<evidence type="ECO:0000256" key="3">
    <source>
        <dbReference type="ARBA" id="ARBA00009677"/>
    </source>
</evidence>
<dbReference type="RefSeq" id="WP_232107350.1">
    <property type="nucleotide sequence ID" value="NZ_CP036269.1"/>
</dbReference>
<dbReference type="KEGG" id="gaz:Pan241w_09150"/>
<dbReference type="Pfam" id="PF06429">
    <property type="entry name" value="Flg_bbr_C"/>
    <property type="match status" value="1"/>
</dbReference>
<dbReference type="AlphaFoldDB" id="A0A517RAE4"/>
<feature type="domain" description="Flagellar basal-body/hook protein C-terminal" evidence="7">
    <location>
        <begin position="527"/>
        <end position="565"/>
    </location>
</feature>
<dbReference type="GO" id="GO:0009424">
    <property type="term" value="C:bacterial-type flagellum hook"/>
    <property type="evidence" value="ECO:0007669"/>
    <property type="project" value="InterPro"/>
</dbReference>
<keyword evidence="9" id="KW-0282">Flagellum</keyword>
<keyword evidence="9" id="KW-0966">Cell projection</keyword>
<evidence type="ECO:0000256" key="6">
    <source>
        <dbReference type="ARBA" id="ARBA00023143"/>
    </source>
</evidence>
<proteinExistence type="inferred from homology"/>
<comment type="similarity">
    <text evidence="3">Belongs to the flagella basal body rod proteins family.</text>
</comment>
<dbReference type="GO" id="GO:0005576">
    <property type="term" value="C:extracellular region"/>
    <property type="evidence" value="ECO:0007669"/>
    <property type="project" value="UniProtKB-SubCell"/>
</dbReference>
<reference evidence="9 10" key="1">
    <citation type="submission" date="2019-02" db="EMBL/GenBank/DDBJ databases">
        <title>Deep-cultivation of Planctomycetes and their phenomic and genomic characterization uncovers novel biology.</title>
        <authorList>
            <person name="Wiegand S."/>
            <person name="Jogler M."/>
            <person name="Boedeker C."/>
            <person name="Pinto D."/>
            <person name="Vollmers J."/>
            <person name="Rivas-Marin E."/>
            <person name="Kohn T."/>
            <person name="Peeters S.H."/>
            <person name="Heuer A."/>
            <person name="Rast P."/>
            <person name="Oberbeckmann S."/>
            <person name="Bunk B."/>
            <person name="Jeske O."/>
            <person name="Meyerdierks A."/>
            <person name="Storesund J.E."/>
            <person name="Kallscheuer N."/>
            <person name="Luecker S."/>
            <person name="Lage O.M."/>
            <person name="Pohl T."/>
            <person name="Merkel B.J."/>
            <person name="Hornburger P."/>
            <person name="Mueller R.-W."/>
            <person name="Bruemmer F."/>
            <person name="Labrenz M."/>
            <person name="Spormann A.M."/>
            <person name="Op den Camp H."/>
            <person name="Overmann J."/>
            <person name="Amann R."/>
            <person name="Jetten M.S.M."/>
            <person name="Mascher T."/>
            <person name="Medema M.H."/>
            <person name="Devos D.P."/>
            <person name="Kaster A.-K."/>
            <person name="Ovreas L."/>
            <person name="Rohde M."/>
            <person name="Galperin M.Y."/>
            <person name="Jogler C."/>
        </authorList>
    </citation>
    <scope>NUCLEOTIDE SEQUENCE [LARGE SCALE GENOMIC DNA]</scope>
    <source>
        <strain evidence="9 10">Pan241w</strain>
    </source>
</reference>
<sequence>MGLNAALSMAKQSLEIFGTGIQVSGQNISNAGTPGYIREELVLNAADPFRQGALVLGTGVEVSGIQQQIDLFLETRIHSANTEYSSIEERNLIYKQLEAELRELTEGDLSSGMNEFLATINNVVNQPNSIPDREFVINEAEKFAAEISSLRLRVNDLREVQSVNVENLVKEANELIDTIIELNPKISKLEASGLLQSDAGALRTQRYTALNRLSELIPIRYRERSDGAIDLFTGSDYLVLAGSSQKLTLQTGTDRGVVTHEVLLSRTNSNISRTGGELKGVIEGRDDILGSFVDQLDTYTSNLIFEFNKIHASGEGTAGFEQLTAASSALDPTAALNSTQSGLPFQATHGSFQIKVTNKTTGLTNTTTINVDLDGIGADTTLNSLSAAIGGVTNLSSSVSTDGRLSITAGSDYEFRFSNDTSGALAAIGINTLFTGADSSDIQINSVIQQNQQFLATGQGGGPSDGSNAVLLAAFAENPIDSLGGISLDGYYEKVVSNIAQASASEAALSEGSQAFRDSLLGQREQFSGVSIDEETINVLTYQRAYQSAARLVSTIDELFTVLLNI</sequence>
<dbReference type="EMBL" id="CP036269">
    <property type="protein sequence ID" value="QDT40856.1"/>
    <property type="molecule type" value="Genomic_DNA"/>
</dbReference>
<keyword evidence="5" id="KW-0964">Secreted</keyword>
<keyword evidence="9" id="KW-0969">Cilium</keyword>
<accession>A0A517RAE4</accession>
<dbReference type="Pfam" id="PF22638">
    <property type="entry name" value="FlgK_D1"/>
    <property type="match status" value="1"/>
</dbReference>
<keyword evidence="10" id="KW-1185">Reference proteome</keyword>
<keyword evidence="6" id="KW-0975">Bacterial flagellum</keyword>
<protein>
    <recommendedName>
        <fullName evidence="4">Flagellar hook-associated protein 1</fullName>
    </recommendedName>
</protein>
<evidence type="ECO:0000313" key="10">
    <source>
        <dbReference type="Proteomes" id="UP000317171"/>
    </source>
</evidence>
<evidence type="ECO:0000256" key="4">
    <source>
        <dbReference type="ARBA" id="ARBA00016244"/>
    </source>
</evidence>
<dbReference type="Proteomes" id="UP000317171">
    <property type="component" value="Chromosome"/>
</dbReference>
<dbReference type="NCBIfam" id="TIGR02492">
    <property type="entry name" value="flgK_ends"/>
    <property type="match status" value="1"/>
</dbReference>
<dbReference type="PANTHER" id="PTHR30033:SF1">
    <property type="entry name" value="FLAGELLAR HOOK-ASSOCIATED PROTEIN 1"/>
    <property type="match status" value="1"/>
</dbReference>
<dbReference type="GO" id="GO:0005198">
    <property type="term" value="F:structural molecule activity"/>
    <property type="evidence" value="ECO:0007669"/>
    <property type="project" value="InterPro"/>
</dbReference>
<dbReference type="InterPro" id="IPR002371">
    <property type="entry name" value="FlgK"/>
</dbReference>
<dbReference type="InterPro" id="IPR010930">
    <property type="entry name" value="Flg_bb/hook_C_dom"/>
</dbReference>
<organism evidence="9 10">
    <name type="scientific">Gimesia alba</name>
    <dbReference type="NCBI Taxonomy" id="2527973"/>
    <lineage>
        <taxon>Bacteria</taxon>
        <taxon>Pseudomonadati</taxon>
        <taxon>Planctomycetota</taxon>
        <taxon>Planctomycetia</taxon>
        <taxon>Planctomycetales</taxon>
        <taxon>Planctomycetaceae</taxon>
        <taxon>Gimesia</taxon>
    </lineage>
</organism>
<evidence type="ECO:0000256" key="1">
    <source>
        <dbReference type="ARBA" id="ARBA00004365"/>
    </source>
</evidence>
<evidence type="ECO:0000259" key="7">
    <source>
        <dbReference type="Pfam" id="PF06429"/>
    </source>
</evidence>
<dbReference type="SUPFAM" id="SSF64518">
    <property type="entry name" value="Phase 1 flagellin"/>
    <property type="match status" value="1"/>
</dbReference>
<evidence type="ECO:0000256" key="5">
    <source>
        <dbReference type="ARBA" id="ARBA00022525"/>
    </source>
</evidence>
<dbReference type="InterPro" id="IPR053927">
    <property type="entry name" value="FlgK_helical"/>
</dbReference>
<gene>
    <name evidence="9" type="ORF">Pan241w_09150</name>
</gene>
<evidence type="ECO:0000256" key="2">
    <source>
        <dbReference type="ARBA" id="ARBA00004613"/>
    </source>
</evidence>
<name>A0A517RAE4_9PLAN</name>
<comment type="subcellular location">
    <subcellularLocation>
        <location evidence="1">Bacterial flagellum</location>
    </subcellularLocation>
    <subcellularLocation>
        <location evidence="2">Secreted</location>
    </subcellularLocation>
</comment>
<dbReference type="PANTHER" id="PTHR30033">
    <property type="entry name" value="FLAGELLAR HOOK-ASSOCIATED PROTEIN 1"/>
    <property type="match status" value="1"/>
</dbReference>
<feature type="domain" description="Flagellar hook-associated protein FlgK helical" evidence="8">
    <location>
        <begin position="95"/>
        <end position="317"/>
    </location>
</feature>